<sequence length="311" mass="34623">MDTHSIVLPSELVFPIVSHVVARYIDDLVVGPLSRARRPYKDRALGPPDGGPVKALLCVSYQIRQTTLQVLSKALEIPLVEEGIWRLTEKPFTIIAPVRTRCSQSLHGTGLLAYVTSMHMPSAAPPVLEAYRCVHAITLLDAEAADDEPPGRHAHAVLRLEAALAQAYAACPPAFQDVLFPQLEACRARHHTLTRLVMPFTAAQRAWEQVYFGPRAEVPMRLRILIERLRRIQLNADELQNNWPFSTMCMAATIEPGKARVWTKLLNQLRADRKPGRGWESLAELQALANELRSGFIPKVEPLPLPPDSAP</sequence>
<keyword evidence="2" id="KW-1185">Reference proteome</keyword>
<evidence type="ECO:0000313" key="2">
    <source>
        <dbReference type="Proteomes" id="UP000703269"/>
    </source>
</evidence>
<name>A0A9P3GIE5_9APHY</name>
<dbReference type="AlphaFoldDB" id="A0A9P3GIE5"/>
<protein>
    <submittedName>
        <fullName evidence="1">Uncharacterized protein</fullName>
    </submittedName>
</protein>
<evidence type="ECO:0000313" key="1">
    <source>
        <dbReference type="EMBL" id="GJE95657.1"/>
    </source>
</evidence>
<dbReference type="EMBL" id="BPQB01000051">
    <property type="protein sequence ID" value="GJE95657.1"/>
    <property type="molecule type" value="Genomic_DNA"/>
</dbReference>
<comment type="caution">
    <text evidence="1">The sequence shown here is derived from an EMBL/GenBank/DDBJ whole genome shotgun (WGS) entry which is preliminary data.</text>
</comment>
<accession>A0A9P3GIE5</accession>
<dbReference type="Proteomes" id="UP000703269">
    <property type="component" value="Unassembled WGS sequence"/>
</dbReference>
<organism evidence="1 2">
    <name type="scientific">Phanerochaete sordida</name>
    <dbReference type="NCBI Taxonomy" id="48140"/>
    <lineage>
        <taxon>Eukaryota</taxon>
        <taxon>Fungi</taxon>
        <taxon>Dikarya</taxon>
        <taxon>Basidiomycota</taxon>
        <taxon>Agaricomycotina</taxon>
        <taxon>Agaricomycetes</taxon>
        <taxon>Polyporales</taxon>
        <taxon>Phanerochaetaceae</taxon>
        <taxon>Phanerochaete</taxon>
    </lineage>
</organism>
<gene>
    <name evidence="1" type="ORF">PsYK624_118430</name>
</gene>
<proteinExistence type="predicted"/>
<reference evidence="1 2" key="1">
    <citation type="submission" date="2021-08" db="EMBL/GenBank/DDBJ databases">
        <title>Draft Genome Sequence of Phanerochaete sordida strain YK-624.</title>
        <authorList>
            <person name="Mori T."/>
            <person name="Dohra H."/>
            <person name="Suzuki T."/>
            <person name="Kawagishi H."/>
            <person name="Hirai H."/>
        </authorList>
    </citation>
    <scope>NUCLEOTIDE SEQUENCE [LARGE SCALE GENOMIC DNA]</scope>
    <source>
        <strain evidence="1 2">YK-624</strain>
    </source>
</reference>
<dbReference type="OrthoDB" id="2802668at2759"/>